<organism evidence="2 3">
    <name type="scientific">Ceratodon purpureus</name>
    <name type="common">Fire moss</name>
    <name type="synonym">Dicranum purpureum</name>
    <dbReference type="NCBI Taxonomy" id="3225"/>
    <lineage>
        <taxon>Eukaryota</taxon>
        <taxon>Viridiplantae</taxon>
        <taxon>Streptophyta</taxon>
        <taxon>Embryophyta</taxon>
        <taxon>Bryophyta</taxon>
        <taxon>Bryophytina</taxon>
        <taxon>Bryopsida</taxon>
        <taxon>Dicranidae</taxon>
        <taxon>Pseudoditrichales</taxon>
        <taxon>Ditrichaceae</taxon>
        <taxon>Ceratodon</taxon>
    </lineage>
</organism>
<dbReference type="EMBL" id="CM026428">
    <property type="protein sequence ID" value="KAG0567950.1"/>
    <property type="molecule type" value="Genomic_DNA"/>
</dbReference>
<evidence type="ECO:0000313" key="2">
    <source>
        <dbReference type="EMBL" id="KAG0567950.1"/>
    </source>
</evidence>
<dbReference type="Proteomes" id="UP000822688">
    <property type="component" value="Chromosome 7"/>
</dbReference>
<keyword evidence="3" id="KW-1185">Reference proteome</keyword>
<evidence type="ECO:0000313" key="3">
    <source>
        <dbReference type="Proteomes" id="UP000822688"/>
    </source>
</evidence>
<reference evidence="2" key="1">
    <citation type="submission" date="2020-06" db="EMBL/GenBank/DDBJ databases">
        <title>WGS assembly of Ceratodon purpureus strain R40.</title>
        <authorList>
            <person name="Carey S.B."/>
            <person name="Jenkins J."/>
            <person name="Shu S."/>
            <person name="Lovell J.T."/>
            <person name="Sreedasyam A."/>
            <person name="Maumus F."/>
            <person name="Tiley G.P."/>
            <person name="Fernandez-Pozo N."/>
            <person name="Barry K."/>
            <person name="Chen C."/>
            <person name="Wang M."/>
            <person name="Lipzen A."/>
            <person name="Daum C."/>
            <person name="Saski C.A."/>
            <person name="Payton A.C."/>
            <person name="Mcbreen J.C."/>
            <person name="Conrad R.E."/>
            <person name="Kollar L.M."/>
            <person name="Olsson S."/>
            <person name="Huttunen S."/>
            <person name="Landis J.B."/>
            <person name="Wickett N.J."/>
            <person name="Johnson M.G."/>
            <person name="Rensing S.A."/>
            <person name="Grimwood J."/>
            <person name="Schmutz J."/>
            <person name="Mcdaniel S.F."/>
        </authorList>
    </citation>
    <scope>NUCLEOTIDE SEQUENCE</scope>
    <source>
        <strain evidence="2">R40</strain>
    </source>
</reference>
<comment type="caution">
    <text evidence="2">The sequence shown here is derived from an EMBL/GenBank/DDBJ whole genome shotgun (WGS) entry which is preliminary data.</text>
</comment>
<evidence type="ECO:0000256" key="1">
    <source>
        <dbReference type="SAM" id="MobiDB-lite"/>
    </source>
</evidence>
<feature type="region of interest" description="Disordered" evidence="1">
    <location>
        <begin position="87"/>
        <end position="107"/>
    </location>
</feature>
<accession>A0A8T0H9L1</accession>
<dbReference type="AlphaFoldDB" id="A0A8T0H9L1"/>
<proteinExistence type="predicted"/>
<gene>
    <name evidence="2" type="ORF">KC19_7G174300</name>
</gene>
<name>A0A8T0H9L1_CERPU</name>
<sequence>MEGKNSGVYICVQAEHTKKLEAPSLTTSFGLGGATRRKICRQNCSRERHKLGCGRHLRQQSLSHNEPLQIQEFVNPRQTCSKENHAALKTRTANSTKHVNITSTRND</sequence>
<protein>
    <submittedName>
        <fullName evidence="2">Uncharacterized protein</fullName>
    </submittedName>
</protein>
<feature type="compositionally biased region" description="Polar residues" evidence="1">
    <location>
        <begin position="91"/>
        <end position="107"/>
    </location>
</feature>